<reference evidence="2 3" key="1">
    <citation type="submission" date="2018-07" db="EMBL/GenBank/DDBJ databases">
        <title>Whole Genome Shotgun Sequence of Streptomyces spongiicola strain 531S.</title>
        <authorList>
            <person name="Dohra H."/>
            <person name="Kodani S."/>
        </authorList>
    </citation>
    <scope>NUCLEOTIDE SEQUENCE [LARGE SCALE GENOMIC DNA]</scope>
    <source>
        <strain evidence="2 3">531S</strain>
    </source>
</reference>
<evidence type="ECO:0000256" key="1">
    <source>
        <dbReference type="SAM" id="MobiDB-lite"/>
    </source>
</evidence>
<sequence length="174" mass="19173">MTASSASVAPGAESGASGVTSGDVTGLWASYQVTALNVRDFPSYGSPAWLALRSNDPRRAAAIIAAAEQWRRHEERERWLDDLLDNDPERWFSAVTAEANQYARRICADLARRPDQVELRRKRQLSPPRKVVATSGWPPVAIPGRPGWYRHCGPNGEQIDLPTNEPQTGQETPA</sequence>
<feature type="region of interest" description="Disordered" evidence="1">
    <location>
        <begin position="1"/>
        <end position="22"/>
    </location>
</feature>
<organism evidence="2 3">
    <name type="scientific">Streptomyces spongiicola</name>
    <dbReference type="NCBI Taxonomy" id="1690221"/>
    <lineage>
        <taxon>Bacteria</taxon>
        <taxon>Bacillati</taxon>
        <taxon>Actinomycetota</taxon>
        <taxon>Actinomycetes</taxon>
        <taxon>Kitasatosporales</taxon>
        <taxon>Streptomycetaceae</taxon>
        <taxon>Streptomyces</taxon>
    </lineage>
</organism>
<dbReference type="AlphaFoldDB" id="A0A388SWU0"/>
<evidence type="ECO:0000313" key="2">
    <source>
        <dbReference type="EMBL" id="GBQ01029.1"/>
    </source>
</evidence>
<dbReference type="RefSeq" id="WP_116427581.1">
    <property type="nucleotide sequence ID" value="NZ_BGZL01000005.1"/>
</dbReference>
<protein>
    <recommendedName>
        <fullName evidence="4">DUF2742 domain-containing protein</fullName>
    </recommendedName>
</protein>
<evidence type="ECO:0000313" key="3">
    <source>
        <dbReference type="Proteomes" id="UP000265354"/>
    </source>
</evidence>
<feature type="compositionally biased region" description="Polar residues" evidence="1">
    <location>
        <begin position="164"/>
        <end position="174"/>
    </location>
</feature>
<accession>A0A388SWU0</accession>
<dbReference type="EMBL" id="BGZL01000005">
    <property type="protein sequence ID" value="GBQ01029.1"/>
    <property type="molecule type" value="Genomic_DNA"/>
</dbReference>
<comment type="caution">
    <text evidence="2">The sequence shown here is derived from an EMBL/GenBank/DDBJ whole genome shotgun (WGS) entry which is preliminary data.</text>
</comment>
<name>A0A388SWU0_9ACTN</name>
<feature type="region of interest" description="Disordered" evidence="1">
    <location>
        <begin position="148"/>
        <end position="174"/>
    </location>
</feature>
<evidence type="ECO:0008006" key="4">
    <source>
        <dbReference type="Google" id="ProtNLM"/>
    </source>
</evidence>
<proteinExistence type="predicted"/>
<dbReference type="Proteomes" id="UP000265354">
    <property type="component" value="Unassembled WGS sequence"/>
</dbReference>
<gene>
    <name evidence="2" type="ORF">SSP531S_24590</name>
</gene>